<reference evidence="1 2" key="1">
    <citation type="submission" date="2024-09" db="EMBL/GenBank/DDBJ databases">
        <authorList>
            <person name="Sun Q."/>
            <person name="Mori K."/>
        </authorList>
    </citation>
    <scope>NUCLEOTIDE SEQUENCE [LARGE SCALE GENOMIC DNA]</scope>
    <source>
        <strain evidence="1 2">CICC 11035S</strain>
    </source>
</reference>
<gene>
    <name evidence="1" type="ORF">ACFFF8_17510</name>
</gene>
<dbReference type="Proteomes" id="UP001589858">
    <property type="component" value="Unassembled WGS sequence"/>
</dbReference>
<accession>A0ABV6SAV7</accession>
<dbReference type="RefSeq" id="WP_267223808.1">
    <property type="nucleotide sequence ID" value="NZ_JAPCWC010000028.1"/>
</dbReference>
<organism evidence="1 2">
    <name type="scientific">Novosphingobium clariflavum</name>
    <dbReference type="NCBI Taxonomy" id="2029884"/>
    <lineage>
        <taxon>Bacteria</taxon>
        <taxon>Pseudomonadati</taxon>
        <taxon>Pseudomonadota</taxon>
        <taxon>Alphaproteobacteria</taxon>
        <taxon>Sphingomonadales</taxon>
        <taxon>Sphingomonadaceae</taxon>
        <taxon>Novosphingobium</taxon>
    </lineage>
</organism>
<proteinExistence type="predicted"/>
<comment type="caution">
    <text evidence="1">The sequence shown here is derived from an EMBL/GenBank/DDBJ whole genome shotgun (WGS) entry which is preliminary data.</text>
</comment>
<dbReference type="EMBL" id="JBHLTM010000067">
    <property type="protein sequence ID" value="MFC0686385.1"/>
    <property type="molecule type" value="Genomic_DNA"/>
</dbReference>
<sequence>MDIYDRSIWPSPDRNPLVRMLESGDEWFTNEQIVLALGLAQGRALMSKGTIFQKQIAEGDAAIVSRGWLTPGTKISRSNGGSLRVFNRRALVMAAMRTDTVNAAAFRDWMASRLTSELFPLGQREGPLMIG</sequence>
<name>A0ABV6SAV7_9SPHN</name>
<keyword evidence="2" id="KW-1185">Reference proteome</keyword>
<evidence type="ECO:0000313" key="2">
    <source>
        <dbReference type="Proteomes" id="UP001589858"/>
    </source>
</evidence>
<evidence type="ECO:0000313" key="1">
    <source>
        <dbReference type="EMBL" id="MFC0686385.1"/>
    </source>
</evidence>
<protein>
    <recommendedName>
        <fullName evidence="3">Bro-N domain-containing protein</fullName>
    </recommendedName>
</protein>
<evidence type="ECO:0008006" key="3">
    <source>
        <dbReference type="Google" id="ProtNLM"/>
    </source>
</evidence>